<proteinExistence type="predicted"/>
<evidence type="ECO:0000256" key="3">
    <source>
        <dbReference type="ARBA" id="ARBA00022692"/>
    </source>
</evidence>
<sequence>MRLIIAPFALLALFLGARSSIGHRPANLSTACFSGNHLANEFALNSTYTVTYAAQSCMKNLRQTHLDATKYADYAIGLLFDLANKEKYFQNTIFLVVADHNSHVYGNEHVPIDEFHIPGLLVGRNVSQMEAKTQAS</sequence>
<evidence type="ECO:0000313" key="9">
    <source>
        <dbReference type="Proteomes" id="UP000524246"/>
    </source>
</evidence>
<evidence type="ECO:0000256" key="1">
    <source>
        <dbReference type="ARBA" id="ARBA00004651"/>
    </source>
</evidence>
<dbReference type="AlphaFoldDB" id="A0A7X9FS55"/>
<organism evidence="8 9">
    <name type="scientific">SAR324 cluster bacterium</name>
    <dbReference type="NCBI Taxonomy" id="2024889"/>
    <lineage>
        <taxon>Bacteria</taxon>
        <taxon>Deltaproteobacteria</taxon>
        <taxon>SAR324 cluster</taxon>
    </lineage>
</organism>
<feature type="signal peptide" evidence="6">
    <location>
        <begin position="1"/>
        <end position="19"/>
    </location>
</feature>
<keyword evidence="4" id="KW-1133">Transmembrane helix</keyword>
<feature type="domain" description="Sulfatase N-terminal" evidence="7">
    <location>
        <begin position="29"/>
        <end position="109"/>
    </location>
</feature>
<keyword evidence="8" id="KW-0378">Hydrolase</keyword>
<evidence type="ECO:0000256" key="4">
    <source>
        <dbReference type="ARBA" id="ARBA00022989"/>
    </source>
</evidence>
<reference evidence="8 9" key="1">
    <citation type="journal article" date="2020" name="Biotechnol. Biofuels">
        <title>New insights from the biogas microbiome by comprehensive genome-resolved metagenomics of nearly 1600 species originating from multiple anaerobic digesters.</title>
        <authorList>
            <person name="Campanaro S."/>
            <person name="Treu L."/>
            <person name="Rodriguez-R L.M."/>
            <person name="Kovalovszki A."/>
            <person name="Ziels R.M."/>
            <person name="Maus I."/>
            <person name="Zhu X."/>
            <person name="Kougias P.G."/>
            <person name="Basile A."/>
            <person name="Luo G."/>
            <person name="Schluter A."/>
            <person name="Konstantinidis K.T."/>
            <person name="Angelidaki I."/>
        </authorList>
    </citation>
    <scope>NUCLEOTIDE SEQUENCE [LARGE SCALE GENOMIC DNA]</scope>
    <source>
        <strain evidence="8">AS27yjCOA_65</strain>
    </source>
</reference>
<dbReference type="Proteomes" id="UP000524246">
    <property type="component" value="Unassembled WGS sequence"/>
</dbReference>
<dbReference type="PANTHER" id="PTHR47371:SF3">
    <property type="entry name" value="PHOSPHOGLYCEROL TRANSFERASE I"/>
    <property type="match status" value="1"/>
</dbReference>
<accession>A0A7X9FS55</accession>
<dbReference type="InterPro" id="IPR050448">
    <property type="entry name" value="OpgB/LTA_synthase_biosynth"/>
</dbReference>
<dbReference type="PANTHER" id="PTHR47371">
    <property type="entry name" value="LIPOTEICHOIC ACID SYNTHASE"/>
    <property type="match status" value="1"/>
</dbReference>
<keyword evidence="6" id="KW-0732">Signal</keyword>
<evidence type="ECO:0000256" key="5">
    <source>
        <dbReference type="ARBA" id="ARBA00023136"/>
    </source>
</evidence>
<dbReference type="GO" id="GO:0016787">
    <property type="term" value="F:hydrolase activity"/>
    <property type="evidence" value="ECO:0007669"/>
    <property type="project" value="UniProtKB-KW"/>
</dbReference>
<dbReference type="InterPro" id="IPR017850">
    <property type="entry name" value="Alkaline_phosphatase_core_sf"/>
</dbReference>
<protein>
    <submittedName>
        <fullName evidence="8">Sulfatase-like hydrolase/transferase</fullName>
    </submittedName>
</protein>
<dbReference type="Pfam" id="PF00884">
    <property type="entry name" value="Sulfatase"/>
    <property type="match status" value="1"/>
</dbReference>
<dbReference type="InterPro" id="IPR000917">
    <property type="entry name" value="Sulfatase_N"/>
</dbReference>
<dbReference type="SUPFAM" id="SSF53649">
    <property type="entry name" value="Alkaline phosphatase-like"/>
    <property type="match status" value="1"/>
</dbReference>
<keyword evidence="5" id="KW-0472">Membrane</keyword>
<keyword evidence="8" id="KW-0808">Transferase</keyword>
<comment type="subcellular location">
    <subcellularLocation>
        <location evidence="1">Cell membrane</location>
        <topology evidence="1">Multi-pass membrane protein</topology>
    </subcellularLocation>
</comment>
<name>A0A7X9FS55_9DELT</name>
<evidence type="ECO:0000259" key="7">
    <source>
        <dbReference type="Pfam" id="PF00884"/>
    </source>
</evidence>
<evidence type="ECO:0000256" key="2">
    <source>
        <dbReference type="ARBA" id="ARBA00022475"/>
    </source>
</evidence>
<dbReference type="EMBL" id="JAAZON010000297">
    <property type="protein sequence ID" value="NMC62861.1"/>
    <property type="molecule type" value="Genomic_DNA"/>
</dbReference>
<keyword evidence="2" id="KW-1003">Cell membrane</keyword>
<gene>
    <name evidence="8" type="ORF">GYA55_06790</name>
</gene>
<dbReference type="GO" id="GO:0016740">
    <property type="term" value="F:transferase activity"/>
    <property type="evidence" value="ECO:0007669"/>
    <property type="project" value="UniProtKB-KW"/>
</dbReference>
<keyword evidence="3" id="KW-0812">Transmembrane</keyword>
<dbReference type="Gene3D" id="3.40.720.10">
    <property type="entry name" value="Alkaline Phosphatase, subunit A"/>
    <property type="match status" value="1"/>
</dbReference>
<evidence type="ECO:0000256" key="6">
    <source>
        <dbReference type="SAM" id="SignalP"/>
    </source>
</evidence>
<comment type="caution">
    <text evidence="8">The sequence shown here is derived from an EMBL/GenBank/DDBJ whole genome shotgun (WGS) entry which is preliminary data.</text>
</comment>
<dbReference type="GO" id="GO:0005886">
    <property type="term" value="C:plasma membrane"/>
    <property type="evidence" value="ECO:0007669"/>
    <property type="project" value="UniProtKB-SubCell"/>
</dbReference>
<feature type="chain" id="PRO_5031123295" evidence="6">
    <location>
        <begin position="20"/>
        <end position="136"/>
    </location>
</feature>
<evidence type="ECO:0000313" key="8">
    <source>
        <dbReference type="EMBL" id="NMC62861.1"/>
    </source>
</evidence>